<comment type="caution">
    <text evidence="13">The sequence shown here is derived from an EMBL/GenBank/DDBJ whole genome shotgun (WGS) entry which is preliminary data.</text>
</comment>
<evidence type="ECO:0000256" key="10">
    <source>
        <dbReference type="ARBA" id="ARBA00023170"/>
    </source>
</evidence>
<evidence type="ECO:0000256" key="5">
    <source>
        <dbReference type="ARBA" id="ARBA00022692"/>
    </source>
</evidence>
<dbReference type="AlphaFoldDB" id="A0AAN7VAD2"/>
<accession>A0AAN7VAD2</accession>
<evidence type="ECO:0000256" key="2">
    <source>
        <dbReference type="ARBA" id="ARBA00010532"/>
    </source>
</evidence>
<dbReference type="Pfam" id="PF01130">
    <property type="entry name" value="CD36"/>
    <property type="match status" value="1"/>
</dbReference>
<evidence type="ECO:0000256" key="6">
    <source>
        <dbReference type="ARBA" id="ARBA00022725"/>
    </source>
</evidence>
<dbReference type="PRINTS" id="PR01609">
    <property type="entry name" value="CD36FAMILY"/>
</dbReference>
<evidence type="ECO:0000256" key="7">
    <source>
        <dbReference type="ARBA" id="ARBA00022989"/>
    </source>
</evidence>
<dbReference type="GO" id="GO:0007608">
    <property type="term" value="P:sensory perception of smell"/>
    <property type="evidence" value="ECO:0007669"/>
    <property type="project" value="UniProtKB-KW"/>
</dbReference>
<keyword evidence="3" id="KW-1003">Cell membrane</keyword>
<comment type="similarity">
    <text evidence="2">Belongs to the CD36 family.</text>
</comment>
<keyword evidence="6" id="KW-0552">Olfaction</keyword>
<dbReference type="PANTHER" id="PTHR11923">
    <property type="entry name" value="SCAVENGER RECEPTOR CLASS B TYPE-1 SR-B1"/>
    <property type="match status" value="1"/>
</dbReference>
<evidence type="ECO:0000256" key="12">
    <source>
        <dbReference type="ARBA" id="ARBA00040645"/>
    </source>
</evidence>
<keyword evidence="10" id="KW-0675">Receptor</keyword>
<proteinExistence type="inferred from homology"/>
<keyword evidence="9" id="KW-1015">Disulfide bond</keyword>
<keyword evidence="11" id="KW-0325">Glycoprotein</keyword>
<evidence type="ECO:0000256" key="4">
    <source>
        <dbReference type="ARBA" id="ARBA00022606"/>
    </source>
</evidence>
<dbReference type="Proteomes" id="UP001329430">
    <property type="component" value="Chromosome 8"/>
</dbReference>
<evidence type="ECO:0000256" key="9">
    <source>
        <dbReference type="ARBA" id="ARBA00023157"/>
    </source>
</evidence>
<evidence type="ECO:0000313" key="13">
    <source>
        <dbReference type="EMBL" id="KAK5639784.1"/>
    </source>
</evidence>
<keyword evidence="5" id="KW-0812">Transmembrane</keyword>
<evidence type="ECO:0000256" key="8">
    <source>
        <dbReference type="ARBA" id="ARBA00023136"/>
    </source>
</evidence>
<keyword evidence="4" id="KW-0716">Sensory transduction</keyword>
<dbReference type="PANTHER" id="PTHR11923:SF109">
    <property type="entry name" value="SENSORY NEURON MEMBRANE PROTEIN 2"/>
    <property type="match status" value="1"/>
</dbReference>
<dbReference type="GO" id="GO:0005886">
    <property type="term" value="C:plasma membrane"/>
    <property type="evidence" value="ECO:0007669"/>
    <property type="project" value="UniProtKB-SubCell"/>
</dbReference>
<evidence type="ECO:0000313" key="14">
    <source>
        <dbReference type="Proteomes" id="UP001329430"/>
    </source>
</evidence>
<evidence type="ECO:0000256" key="1">
    <source>
        <dbReference type="ARBA" id="ARBA00004236"/>
    </source>
</evidence>
<dbReference type="EMBL" id="JAVRBK010000008">
    <property type="protein sequence ID" value="KAK5639784.1"/>
    <property type="molecule type" value="Genomic_DNA"/>
</dbReference>
<protein>
    <recommendedName>
        <fullName evidence="12">Sensory neuron membrane protein 2</fullName>
    </recommendedName>
</protein>
<keyword evidence="8" id="KW-0472">Membrane</keyword>
<gene>
    <name evidence="13" type="ORF">RI129_010595</name>
</gene>
<dbReference type="GO" id="GO:0005044">
    <property type="term" value="F:scavenger receptor activity"/>
    <property type="evidence" value="ECO:0007669"/>
    <property type="project" value="TreeGrafter"/>
</dbReference>
<keyword evidence="7" id="KW-1133">Transmembrane helix</keyword>
<evidence type="ECO:0000256" key="3">
    <source>
        <dbReference type="ARBA" id="ARBA00022475"/>
    </source>
</evidence>
<reference evidence="13 14" key="1">
    <citation type="journal article" date="2024" name="Insects">
        <title>An Improved Chromosome-Level Genome Assembly of the Firefly Pyrocoelia pectoralis.</title>
        <authorList>
            <person name="Fu X."/>
            <person name="Meyer-Rochow V.B."/>
            <person name="Ballantyne L."/>
            <person name="Zhu X."/>
        </authorList>
    </citation>
    <scope>NUCLEOTIDE SEQUENCE [LARGE SCALE GENOMIC DNA]</scope>
    <source>
        <strain evidence="13">XCY_ONT2</strain>
    </source>
</reference>
<name>A0AAN7VAD2_9COLE</name>
<evidence type="ECO:0000256" key="11">
    <source>
        <dbReference type="ARBA" id="ARBA00023180"/>
    </source>
</evidence>
<dbReference type="InterPro" id="IPR002159">
    <property type="entry name" value="CD36_fam"/>
</dbReference>
<organism evidence="13 14">
    <name type="scientific">Pyrocoelia pectoralis</name>
    <dbReference type="NCBI Taxonomy" id="417401"/>
    <lineage>
        <taxon>Eukaryota</taxon>
        <taxon>Metazoa</taxon>
        <taxon>Ecdysozoa</taxon>
        <taxon>Arthropoda</taxon>
        <taxon>Hexapoda</taxon>
        <taxon>Insecta</taxon>
        <taxon>Pterygota</taxon>
        <taxon>Neoptera</taxon>
        <taxon>Endopterygota</taxon>
        <taxon>Coleoptera</taxon>
        <taxon>Polyphaga</taxon>
        <taxon>Elateriformia</taxon>
        <taxon>Elateroidea</taxon>
        <taxon>Lampyridae</taxon>
        <taxon>Lampyrinae</taxon>
        <taxon>Pyrocoelia</taxon>
    </lineage>
</organism>
<keyword evidence="14" id="KW-1185">Reference proteome</keyword>
<dbReference type="GO" id="GO:0005737">
    <property type="term" value="C:cytoplasm"/>
    <property type="evidence" value="ECO:0007669"/>
    <property type="project" value="TreeGrafter"/>
</dbReference>
<sequence length="96" mass="11210">MERFTKIPFPFKFSVYLYTIENKDEVLNNGKKPKVKEVGPYVYDEYKNRRILDIGSENVTYEEVWSFEFNKSASGSLREEDEITVLNAPLIVSFGT</sequence>
<comment type="subcellular location">
    <subcellularLocation>
        <location evidence="1">Cell membrane</location>
    </subcellularLocation>
</comment>